<dbReference type="Gene3D" id="3.30.390.50">
    <property type="entry name" value="CO dehydrogenase flavoprotein, C-terminal domain"/>
    <property type="match status" value="1"/>
</dbReference>
<dbReference type="EMBL" id="JBHSFP010000001">
    <property type="protein sequence ID" value="MFC4529647.1"/>
    <property type="molecule type" value="Genomic_DNA"/>
</dbReference>
<dbReference type="Pfam" id="PF03450">
    <property type="entry name" value="CO_deh_flav_C"/>
    <property type="match status" value="1"/>
</dbReference>
<keyword evidence="1" id="KW-0285">Flavoprotein</keyword>
<sequence length="310" mass="32093">MKPPAFDYLAPDTVAEAVDALAVPGRRAQVLAGGQSLILDMRLRRSCPDLVVDINGIGGLADVRVDEGALLVGALARHRVFESPRVAPGPLGRLLSRAVVNIAHPPIRARGTMAGSLAWAHPASEWCAVAVALDAGVEACGPAGTRVVAARDYFHGPHATALAPEELITAVRLPLLGDATGVAFAEHRRTQFCFAQVAVAVALTVRDGVVTEARIALANCAGTPLRAHAAERSLIGAEDLSPGLGPPPGHPFARAARIAAEDDAEPVAEPYADVEHRRHVIAVLVGRALCEASSDGRAHGGGHRPGGDRG</sequence>
<accession>A0ABV9CAJ7</accession>
<dbReference type="PANTHER" id="PTHR42659:SF2">
    <property type="entry name" value="XANTHINE DEHYDROGENASE SUBUNIT C-RELATED"/>
    <property type="match status" value="1"/>
</dbReference>
<dbReference type="InterPro" id="IPR051312">
    <property type="entry name" value="Diverse_Substr_Oxidored"/>
</dbReference>
<dbReference type="RefSeq" id="WP_380836276.1">
    <property type="nucleotide sequence ID" value="NZ_JBHSFP010000001.1"/>
</dbReference>
<dbReference type="InterPro" id="IPR005107">
    <property type="entry name" value="CO_DH_flav_C"/>
</dbReference>
<evidence type="ECO:0000256" key="1">
    <source>
        <dbReference type="ARBA" id="ARBA00022630"/>
    </source>
</evidence>
<keyword evidence="6" id="KW-1185">Reference proteome</keyword>
<reference evidence="6" key="1">
    <citation type="journal article" date="2019" name="Int. J. Syst. Evol. Microbiol.">
        <title>The Global Catalogue of Microorganisms (GCM) 10K type strain sequencing project: providing services to taxonomists for standard genome sequencing and annotation.</title>
        <authorList>
            <consortium name="The Broad Institute Genomics Platform"/>
            <consortium name="The Broad Institute Genome Sequencing Center for Infectious Disease"/>
            <person name="Wu L."/>
            <person name="Ma J."/>
        </authorList>
    </citation>
    <scope>NUCLEOTIDE SEQUENCE [LARGE SCALE GENOMIC DNA]</scope>
    <source>
        <strain evidence="6">CGMCC 4.7132</strain>
    </source>
</reference>
<evidence type="ECO:0000256" key="3">
    <source>
        <dbReference type="ARBA" id="ARBA00023002"/>
    </source>
</evidence>
<dbReference type="SUPFAM" id="SSF56176">
    <property type="entry name" value="FAD-binding/transporter-associated domain-like"/>
    <property type="match status" value="1"/>
</dbReference>
<dbReference type="InterPro" id="IPR016166">
    <property type="entry name" value="FAD-bd_PCMH"/>
</dbReference>
<dbReference type="InterPro" id="IPR036318">
    <property type="entry name" value="FAD-bd_PCMH-like_sf"/>
</dbReference>
<proteinExistence type="predicted"/>
<evidence type="ECO:0000256" key="2">
    <source>
        <dbReference type="ARBA" id="ARBA00022827"/>
    </source>
</evidence>
<evidence type="ECO:0000313" key="5">
    <source>
        <dbReference type="EMBL" id="MFC4529647.1"/>
    </source>
</evidence>
<comment type="caution">
    <text evidence="5">The sequence shown here is derived from an EMBL/GenBank/DDBJ whole genome shotgun (WGS) entry which is preliminary data.</text>
</comment>
<dbReference type="Gene3D" id="3.30.465.10">
    <property type="match status" value="1"/>
</dbReference>
<feature type="domain" description="FAD-binding PCMH-type" evidence="4">
    <location>
        <begin position="1"/>
        <end position="178"/>
    </location>
</feature>
<dbReference type="PANTHER" id="PTHR42659">
    <property type="entry name" value="XANTHINE DEHYDROGENASE SUBUNIT C-RELATED"/>
    <property type="match status" value="1"/>
</dbReference>
<keyword evidence="3" id="KW-0560">Oxidoreductase</keyword>
<dbReference type="PROSITE" id="PS51387">
    <property type="entry name" value="FAD_PCMH"/>
    <property type="match status" value="1"/>
</dbReference>
<gene>
    <name evidence="5" type="ORF">ACFO60_02630</name>
</gene>
<dbReference type="InterPro" id="IPR002346">
    <property type="entry name" value="Mopterin_DH_FAD-bd"/>
</dbReference>
<dbReference type="InterPro" id="IPR036683">
    <property type="entry name" value="CO_DH_flav_C_dom_sf"/>
</dbReference>
<organism evidence="5 6">
    <name type="scientific">Sphaerisporangium dianthi</name>
    <dbReference type="NCBI Taxonomy" id="1436120"/>
    <lineage>
        <taxon>Bacteria</taxon>
        <taxon>Bacillati</taxon>
        <taxon>Actinomycetota</taxon>
        <taxon>Actinomycetes</taxon>
        <taxon>Streptosporangiales</taxon>
        <taxon>Streptosporangiaceae</taxon>
        <taxon>Sphaerisporangium</taxon>
    </lineage>
</organism>
<protein>
    <submittedName>
        <fullName evidence="5">FAD binding domain-containing protein</fullName>
    </submittedName>
</protein>
<evidence type="ECO:0000259" key="4">
    <source>
        <dbReference type="PROSITE" id="PS51387"/>
    </source>
</evidence>
<keyword evidence="2" id="KW-0274">FAD</keyword>
<dbReference type="Gene3D" id="3.30.43.10">
    <property type="entry name" value="Uridine Diphospho-n-acetylenolpyruvylglucosamine Reductase, domain 2"/>
    <property type="match status" value="1"/>
</dbReference>
<name>A0ABV9CAJ7_9ACTN</name>
<evidence type="ECO:0000313" key="6">
    <source>
        <dbReference type="Proteomes" id="UP001596004"/>
    </source>
</evidence>
<dbReference type="InterPro" id="IPR016169">
    <property type="entry name" value="FAD-bd_PCMH_sub2"/>
</dbReference>
<dbReference type="SMART" id="SM01092">
    <property type="entry name" value="CO_deh_flav_C"/>
    <property type="match status" value="1"/>
</dbReference>
<dbReference type="InterPro" id="IPR016167">
    <property type="entry name" value="FAD-bd_PCMH_sub1"/>
</dbReference>
<dbReference type="Proteomes" id="UP001596004">
    <property type="component" value="Unassembled WGS sequence"/>
</dbReference>
<dbReference type="Pfam" id="PF00941">
    <property type="entry name" value="FAD_binding_5"/>
    <property type="match status" value="1"/>
</dbReference>
<dbReference type="SUPFAM" id="SSF55447">
    <property type="entry name" value="CO dehydrogenase flavoprotein C-terminal domain-like"/>
    <property type="match status" value="1"/>
</dbReference>